<feature type="region of interest" description="Disordered" evidence="4">
    <location>
        <begin position="3233"/>
        <end position="3328"/>
    </location>
</feature>
<evidence type="ECO:0000313" key="8">
    <source>
        <dbReference type="EMBL" id="KJZ70724.1"/>
    </source>
</evidence>
<feature type="domain" description="FAT" evidence="6">
    <location>
        <begin position="2666"/>
        <end position="3223"/>
    </location>
</feature>
<dbReference type="GO" id="GO:0006281">
    <property type="term" value="P:DNA repair"/>
    <property type="evidence" value="ECO:0007669"/>
    <property type="project" value="TreeGrafter"/>
</dbReference>
<feature type="compositionally biased region" description="Low complexity" evidence="4">
    <location>
        <begin position="3289"/>
        <end position="3325"/>
    </location>
</feature>
<dbReference type="PANTHER" id="PTHR11139">
    <property type="entry name" value="ATAXIA TELANGIECTASIA MUTATED ATM -RELATED"/>
    <property type="match status" value="1"/>
</dbReference>
<dbReference type="Proteomes" id="UP000054481">
    <property type="component" value="Unassembled WGS sequence"/>
</dbReference>
<evidence type="ECO:0000259" key="6">
    <source>
        <dbReference type="PROSITE" id="PS51189"/>
    </source>
</evidence>
<dbReference type="InterPro" id="IPR011989">
    <property type="entry name" value="ARM-like"/>
</dbReference>
<dbReference type="EMBL" id="KQ030609">
    <property type="protein sequence ID" value="KJZ70724.1"/>
    <property type="molecule type" value="Genomic_DNA"/>
</dbReference>
<evidence type="ECO:0008006" key="10">
    <source>
        <dbReference type="Google" id="ProtNLM"/>
    </source>
</evidence>
<name>A0A0F8A2V2_9HYPO</name>
<feature type="region of interest" description="Disordered" evidence="4">
    <location>
        <begin position="2018"/>
        <end position="2039"/>
    </location>
</feature>
<dbReference type="InterPro" id="IPR011009">
    <property type="entry name" value="Kinase-like_dom_sf"/>
</dbReference>
<comment type="subunit">
    <text evidence="2">Associates with DNA double-strand breaks.</text>
</comment>
<dbReference type="CDD" id="cd05163">
    <property type="entry name" value="PIKK_TRRAP"/>
    <property type="match status" value="1"/>
</dbReference>
<evidence type="ECO:0000256" key="2">
    <source>
        <dbReference type="ARBA" id="ARBA00011370"/>
    </source>
</evidence>
<dbReference type="InterPro" id="IPR046807">
    <property type="entry name" value="Tra1_central"/>
</dbReference>
<dbReference type="GO" id="GO:0005634">
    <property type="term" value="C:nucleus"/>
    <property type="evidence" value="ECO:0007669"/>
    <property type="project" value="TreeGrafter"/>
</dbReference>
<evidence type="ECO:0000256" key="1">
    <source>
        <dbReference type="ARBA" id="ARBA00007234"/>
    </source>
</evidence>
<evidence type="ECO:0000256" key="3">
    <source>
        <dbReference type="ARBA" id="ARBA00025079"/>
    </source>
</evidence>
<comment type="similarity">
    <text evidence="1">Belongs to the PI3/PI4-kinase family. TRA1 subfamily.</text>
</comment>
<dbReference type="Pfam" id="PF20175">
    <property type="entry name" value="Tra1_central"/>
    <property type="match status" value="1"/>
</dbReference>
<dbReference type="Gene3D" id="1.25.10.10">
    <property type="entry name" value="Leucine-rich Repeat Variant"/>
    <property type="match status" value="1"/>
</dbReference>
<evidence type="ECO:0000313" key="9">
    <source>
        <dbReference type="Proteomes" id="UP000054481"/>
    </source>
</evidence>
<dbReference type="InterPro" id="IPR000403">
    <property type="entry name" value="PI3/4_kinase_cat_dom"/>
</dbReference>
<dbReference type="InterPro" id="IPR003151">
    <property type="entry name" value="PIK-rel_kinase_FAT"/>
</dbReference>
<gene>
    <name evidence="8" type="ORF">HIM_09857</name>
</gene>
<accession>A0A0F8A2V2</accession>
<sequence>MSGNTIDDVVRRLSTADLDARLKLEAATTLRDSLDHYTSGPIYPPFLKRLMPIFISILRGPCIFQSNSNEQKLRHCILEVLHRLPTAPAPAEPFEPYAEETCDMLMQLVRTDNEDNATLCVKITSDVMRHQHKVLQAKVQQFLSLIQELFEQMDKVVREQLDSATPAVAPQSGAPSTPGSSQNNFQSPRPGSPVASVSDLGADPQQQNRPLLRGMQSFKVLSECPIIVVSIFQIYRSTVAQNVKAFVPLIKNVLLLEAGAQKQAHADAAAKGRIHTGVSPGIKNRAAFGEFITAQVKTMSFLAYLLRQYSTQLSDFLPTLPDIVVRLLKDCPREKSGTRKELLIAIRHIINYNFRKIFLPKIDELLDERTLTGDGLTVYETMRPLAYSMLADLIHHVRDSLSPEQIRKTVEVYTRNLQDNFPGTSFQTMSAKLLLNMAECIAKLPNKVDARHYLIMILNAIADKFAAMNRQYPNAVKLSKQYAQQADAGAPESYLADKENRPDWDETDIFSAVPIKITNPRDRGADPVVDNKFLFRNLMNGLKNTFYQLRTCNVGTEIDPQNAPPHWTDVSYGFTAEEVNVIIKLFREGAYVFRYYEIEKPAAESQYMSPVEYMANFYMVSSTKEEKDLLETFATVFHCIDPATFHEVFQQEIPRLYDMIFEHTALLHIPQFFLASEATSPSFCGMLLQFLMERIDEVGSADVQKSSILLRLFKLAFMAVTLFAQHNEQVLLPHVVNIVTKSIELSTKAEEPMNYFLLLRSLFRSIGGGKFEQLYKQILPLLEMLLDVLNNLLMAARRPSERDLYVELCLTVPARLSHLLPHLSFLMRPLVVALRAGTELVGQGLRTLELCVDNLTADYLDPIMAPVIDELMNALFNHLKPHPYSHFHAHTTMRILGKLGGRNRKFMSGALPLAYKGYADDSSSFEMRLIGSKKDRAFPADLGLDLAIQKLMEPPKPSKNSQNRQYDEHYKKQALHLVKSQLKLRIGYDQLPDDLPRIVRLQAQDFLTRKLDINSASFEVSNRDKSIPKKDEQDKITKKLIKAVMFSASLPNFKSEADAFLLDVCRHFAIIEVGRSLIDLKRNFSPFDPKAGEGPLHIDTRVLSDAIVESLASDHPDVRDAAKQAIRELHKCTSIIFGSESNVGRLPLFSHLSSTFCHSCYEEEWFTKTGGSLGINFLLTELDLGDQWVASKQTEFIRALMYVIKDMPQDLPEKTRCLAQTSLEVLLRRITKNIKKEDALPIAQPPGQPPVKQPRLAQLCMQFNNELSHMNKFVRETAKSSLELIAKAASCEVWELVEPYKERFLQPIYSKPLRALPFSIQIGYINAMTYHMSLKNDWVKFDDNLNRLLMESLALADANDESLANKPAEYRTHDHIVNLRVSCIKLLSTAMTFEEFANNPTKDKILAVFFKCLYSESKPTIAAANDALKSVLAVDKRLPKTLLQGGLRPVLQSLSDPKRLSTHGLDNLSRLLKLLTSYFKVEIGARLLDQIDSIVEPSAWQQISFTFFEQHPQMKVITAILNIFHLLPALAESFKERLIDCFLGLENRLRRTIQSPFRHPIYLYLNRYPKEIWVHLLAKLDDLKYGRLLAQVLRHPDSTPIREVASENVEALTQRCIQAMGQGDEKKFVSIINTVHVLDSISDWPSTNGWMEKKENISWLKTVGKELESRIRNYTLPANLRLPAYQAVEQLMNVLVKSLEKNPKDLDSLFNLIESVTSDELRPTQSLLSFIYERIICSDSIEFWKATFLRCLDTYAGKMASNKTKHFLLHNIVNPIVAMDVMRHWNQPNRVQRLMDRSVIDAVSSKIWKVHPEMSADDQAQPGIDHTRFEVLQLSAMLVKYHHTTLQEARKDIIKFGWTFIRLDDVINKHAAYVVIGYFIAHYETPPKIVSQVYLSLLKTNQNEGRALVTQALELIAPVLPKRCGGGPNERNTAWSVAPRRILADEGQNVQQMTSIFHFLVRHPDLFFDARDKYASLLITSLRKVAAPPNPSHDSKKLALNMMWLVWTWEQWRVQGKRPSTAGGPDMLLSPTSRKRKLDADQQMPSPTALKQAVPNEYQIPQIFRQKMIKYLVEFIAQLNERYQLPSAKLREPGPSSVPLPPLSTELCKKAMSLLYNLMQPQYWGDLELDLFPNVTDVILGSDKTQAILNADPTDKEKYDERFLTNIINTLQVVRIVLNFKSDDWIQKHFAAVQKVLEKCLKCENPEIQDCLHLADPKYDDGRDIRSIIKRILDTVPEDAPMEDAEAEAETEAQTSEIISYLSQAATEAMNNSSYISGVNLLWSLGVRKPALIDQHVASLMKALQSKHAREHVQHYNAAANQAAGAAKVASEGSPTPGEMPAYDLEIQTKLIIKEIQTVALRMEHLGDNRRPFLSVLATLVEKSMHIELCTEILSMVEGWVFRSEGTWPTLKEKTAVLHKMLSFEHRQDPTMLSKFLALVIKIYEDPKITRTELTVRMEHAFLIGTRATDVEMRNRFMAIFDKSLSKTASVRLSYVLTSQNWDTLADSYWLAQASQLLLGAVELNTNIQLHSDDFKIVPASQLATVYPKDSREPKAMVDDKFESLMSSHRRFVAELGEVKVRDVMEPLVQLQHVDTQLAHNLWVTIFPLYWSATARDERLDLERGMVSLLTKDYHSRQIDKRPNVIQSLVEGAAKTWPECKLPPHVLKFEAKTFDVWYAALIQLENAAIQPEVESATVRESNLDALVELYASLQEDDFFYGTWRRRCKFVETNAGLSYEQNGMWDKAQKLYETAQIKARTGVIPFSQAEYMLWEDHWVLCAQKLQQWEILQDFAKHENFQDLLLECAWRNTDMWQDAQHREALDNVIKGVMDAPTPRRAFFQAFMSLLKFHNQQENAIDFARVCDEAIQLSIRKWHQLPDRLTNAHIPLLQNFQQLVEMHDASVICQSLASTNSSNLDVKSGELKLLLGAWRDRLPNVWDDITAWQDLVTWRQHIFSLINQTYLQLLPPQGQQNAGGANSFAYRGYHETAWIINRFAHVARKHSLPEVCISQLSRIYTLPNIEIQEAFLKLREQAKCHYENPEELSSGLDVINNTNLNYFNPQQKAEFYTLKGMFLEKLNQKDEADHAYGTALYFDIGAAKAWAEWGYFNDRKFKEDPSDLNAARQALTSYLQAAGSYKNAKSRKLLARILWLLSLDDAKGTIAMGFDDFKGETPVWYWITFIPQLLTGLGHKEAPRVYQILLSIAKSYPQALYFQLRTNREDMHIIRKNQEAKERARLQRGQPAAPNARATASPMQTKTEPPKVEGGISRPGTAGGGSPQIKVDGQESNAAPSAPSSQSAPSAPSAMSASNGAQGQDQQSGQNQKKPPWELTEEIMAVLKTAFPLLALSMETMVDQIQKHFKCPPDEDAYRLIVALLNDALTYVSRTPASFAKSVKLPAATETNITRFAETILPNHIKKSFEADFVEVKPTMYEYIHKLRRWRTKFEEKLDRRVCHAPLEAFSPHLSEFRYQKFDEVEIPGQYLQHKDKNQDFIRIERFLPNVDLVRSYSASYRRLKMRGHDGSVHSWAVQHPAARHCRREERILQLFRQLNQTLSRKKESRRRDLQFTLPLMVPLAPHIRIVQEDTSYVTLQAVYEDHCRRVGLSKDEPVLFTLEKLRGVLDAKSQGKAELTPTARLEVFNAVQDKWVPSTIALEHFQQVFPQFAEFWLFRRQFSYQLSALTFMTYILYMHNRYPSKINIARGSGNIWGSELMSFMNPSKPFFSNPEPVPFRLTPNLQVLMGPLATEGIFACALMAIARCLTEPEDELEHALTLFVRDEMIFWLTSSHRSGISESQLRDSVQVNSDSIVKRAASLAHNPSGNLPANQTVIDAVAKAVNPMNLAQCEALWMPYL</sequence>
<dbReference type="PROSITE" id="PS51190">
    <property type="entry name" value="FATC"/>
    <property type="match status" value="1"/>
</dbReference>
<dbReference type="Pfam" id="PF00454">
    <property type="entry name" value="PI3_PI4_kinase"/>
    <property type="match status" value="1"/>
</dbReference>
<proteinExistence type="inferred from homology"/>
<dbReference type="InterPro" id="IPR016024">
    <property type="entry name" value="ARM-type_fold"/>
</dbReference>
<dbReference type="InterPro" id="IPR014009">
    <property type="entry name" value="PIK_FAT"/>
</dbReference>
<dbReference type="Gene3D" id="1.10.1070.11">
    <property type="entry name" value="Phosphatidylinositol 3-/4-kinase, catalytic domain"/>
    <property type="match status" value="1"/>
</dbReference>
<keyword evidence="9" id="KW-1185">Reference proteome</keyword>
<feature type="domain" description="FATC" evidence="7">
    <location>
        <begin position="3823"/>
        <end position="3855"/>
    </location>
</feature>
<dbReference type="InterPro" id="IPR036940">
    <property type="entry name" value="PI3/4_kinase_cat_sf"/>
</dbReference>
<dbReference type="PROSITE" id="PS51189">
    <property type="entry name" value="FAT"/>
    <property type="match status" value="1"/>
</dbReference>
<dbReference type="InterPro" id="IPR003152">
    <property type="entry name" value="FATC_dom"/>
</dbReference>
<dbReference type="Pfam" id="PF20206">
    <property type="entry name" value="Tra1_ring"/>
    <property type="match status" value="1"/>
</dbReference>
<dbReference type="InterPro" id="IPR050517">
    <property type="entry name" value="DDR_Repair_Kinase"/>
</dbReference>
<organism evidence="8 9">
    <name type="scientific">Hirsutella minnesotensis 3608</name>
    <dbReference type="NCBI Taxonomy" id="1043627"/>
    <lineage>
        <taxon>Eukaryota</taxon>
        <taxon>Fungi</taxon>
        <taxon>Dikarya</taxon>
        <taxon>Ascomycota</taxon>
        <taxon>Pezizomycotina</taxon>
        <taxon>Sordariomycetes</taxon>
        <taxon>Hypocreomycetidae</taxon>
        <taxon>Hypocreales</taxon>
        <taxon>Ophiocordycipitaceae</taxon>
        <taxon>Hirsutella</taxon>
    </lineage>
</organism>
<evidence type="ECO:0000259" key="7">
    <source>
        <dbReference type="PROSITE" id="PS51190"/>
    </source>
</evidence>
<dbReference type="GO" id="GO:0035267">
    <property type="term" value="C:NuA4 histone acetyltransferase complex"/>
    <property type="evidence" value="ECO:0007669"/>
    <property type="project" value="TreeGrafter"/>
</dbReference>
<dbReference type="SMART" id="SM00146">
    <property type="entry name" value="PI3Kc"/>
    <property type="match status" value="1"/>
</dbReference>
<dbReference type="PANTHER" id="PTHR11139:SF1">
    <property type="entry name" value="TRANSFORMATION_TRANSCRIPTION DOMAIN-ASSOCIATED PROTEIN"/>
    <property type="match status" value="1"/>
</dbReference>
<dbReference type="GO" id="GO:0006355">
    <property type="term" value="P:regulation of DNA-templated transcription"/>
    <property type="evidence" value="ECO:0007669"/>
    <property type="project" value="TreeGrafter"/>
</dbReference>
<feature type="domain" description="PI3K/PI4K catalytic" evidence="5">
    <location>
        <begin position="3501"/>
        <end position="3826"/>
    </location>
</feature>
<protein>
    <recommendedName>
        <fullName evidence="10">Non-specific serine/threonine protein kinase</fullName>
    </recommendedName>
</protein>
<feature type="region of interest" description="Disordered" evidence="4">
    <location>
        <begin position="162"/>
        <end position="206"/>
    </location>
</feature>
<dbReference type="GO" id="GO:0000124">
    <property type="term" value="C:SAGA complex"/>
    <property type="evidence" value="ECO:0007669"/>
    <property type="project" value="TreeGrafter"/>
</dbReference>
<feature type="compositionally biased region" description="Polar residues" evidence="4">
    <location>
        <begin position="173"/>
        <end position="189"/>
    </location>
</feature>
<dbReference type="SUPFAM" id="SSF48371">
    <property type="entry name" value="ARM repeat"/>
    <property type="match status" value="2"/>
</dbReference>
<dbReference type="Pfam" id="PF02259">
    <property type="entry name" value="FAT"/>
    <property type="match status" value="1"/>
</dbReference>
<comment type="function">
    <text evidence="3">Serine/threonine protein kinase which activates checkpoint signaling upon genotoxic stresses such as ionizing radiation (IR), ultraviolet light (UV), or DNA replication stalling, thereby acting as a DNA damage sensor. Recognizes the substrate consensus sequence [ST]-Q. Phosphorylates histone H2A to form H2AS128ph (gamma-H2A) at sites of DNA damage, involved in the regulation of DNA damage response mechanism. Required for the control of telomere length and genome stability.</text>
</comment>
<reference evidence="8 9" key="1">
    <citation type="journal article" date="2014" name="Genome Biol. Evol.">
        <title>Comparative genomics and transcriptomics analyses reveal divergent lifestyle features of nematode endoparasitic fungus Hirsutella minnesotensis.</title>
        <authorList>
            <person name="Lai Y."/>
            <person name="Liu K."/>
            <person name="Zhang X."/>
            <person name="Zhang X."/>
            <person name="Li K."/>
            <person name="Wang N."/>
            <person name="Shu C."/>
            <person name="Wu Y."/>
            <person name="Wang C."/>
            <person name="Bushley K.E."/>
            <person name="Xiang M."/>
            <person name="Liu X."/>
        </authorList>
    </citation>
    <scope>NUCLEOTIDE SEQUENCE [LARGE SCALE GENOMIC DNA]</scope>
    <source>
        <strain evidence="8 9">3608</strain>
    </source>
</reference>
<dbReference type="InterPro" id="IPR046805">
    <property type="entry name" value="Tra1_ring"/>
</dbReference>
<dbReference type="PROSITE" id="PS50290">
    <property type="entry name" value="PI3_4_KINASE_3"/>
    <property type="match status" value="1"/>
</dbReference>
<dbReference type="OrthoDB" id="5570127at2759"/>
<dbReference type="SUPFAM" id="SSF56112">
    <property type="entry name" value="Protein kinase-like (PK-like)"/>
    <property type="match status" value="1"/>
</dbReference>
<evidence type="ECO:0000259" key="5">
    <source>
        <dbReference type="PROSITE" id="PS50290"/>
    </source>
</evidence>
<evidence type="ECO:0000256" key="4">
    <source>
        <dbReference type="SAM" id="MobiDB-lite"/>
    </source>
</evidence>